<dbReference type="PANTHER" id="PTHR22906">
    <property type="entry name" value="PROPERDIN"/>
    <property type="match status" value="1"/>
</dbReference>
<dbReference type="OrthoDB" id="6150704at2759"/>
<dbReference type="InterPro" id="IPR001073">
    <property type="entry name" value="C1q_dom"/>
</dbReference>
<dbReference type="PROSITE" id="PS50092">
    <property type="entry name" value="TSP1"/>
    <property type="match status" value="4"/>
</dbReference>
<evidence type="ECO:0000256" key="1">
    <source>
        <dbReference type="ARBA" id="ARBA00022737"/>
    </source>
</evidence>
<comment type="caution">
    <text evidence="5">The sequence shown here is derived from an EMBL/GenBank/DDBJ whole genome shotgun (WGS) entry which is preliminary data.</text>
</comment>
<dbReference type="PRINTS" id="PR00007">
    <property type="entry name" value="COMPLEMNTC1Q"/>
</dbReference>
<reference evidence="5" key="2">
    <citation type="submission" date="2020-11" db="EMBL/GenBank/DDBJ databases">
        <authorList>
            <person name="McCartney M.A."/>
            <person name="Auch B."/>
            <person name="Kono T."/>
            <person name="Mallez S."/>
            <person name="Becker A."/>
            <person name="Gohl D.M."/>
            <person name="Silverstein K.A.T."/>
            <person name="Koren S."/>
            <person name="Bechman K.B."/>
            <person name="Herman A."/>
            <person name="Abrahante J.E."/>
            <person name="Garbe J."/>
        </authorList>
    </citation>
    <scope>NUCLEOTIDE SEQUENCE</scope>
    <source>
        <strain evidence="5">Duluth1</strain>
        <tissue evidence="5">Whole animal</tissue>
    </source>
</reference>
<dbReference type="AlphaFoldDB" id="A0A9D4DNE1"/>
<feature type="region of interest" description="Disordered" evidence="3">
    <location>
        <begin position="116"/>
        <end position="183"/>
    </location>
</feature>
<dbReference type="Gene3D" id="2.20.100.10">
    <property type="entry name" value="Thrombospondin type-1 (TSP1) repeat"/>
    <property type="match status" value="4"/>
</dbReference>
<keyword evidence="1" id="KW-0677">Repeat</keyword>
<feature type="domain" description="C1q" evidence="4">
    <location>
        <begin position="508"/>
        <end position="644"/>
    </location>
</feature>
<feature type="compositionally biased region" description="Low complexity" evidence="3">
    <location>
        <begin position="133"/>
        <end position="147"/>
    </location>
</feature>
<dbReference type="InterPro" id="IPR008983">
    <property type="entry name" value="Tumour_necrosis_fac-like_dom"/>
</dbReference>
<dbReference type="EMBL" id="JAIWYP010000010">
    <property type="protein sequence ID" value="KAH3751891.1"/>
    <property type="molecule type" value="Genomic_DNA"/>
</dbReference>
<dbReference type="SMART" id="SM00110">
    <property type="entry name" value="C1Q"/>
    <property type="match status" value="1"/>
</dbReference>
<dbReference type="SMART" id="SM00209">
    <property type="entry name" value="TSP1"/>
    <property type="match status" value="4"/>
</dbReference>
<protein>
    <recommendedName>
        <fullName evidence="4">C1q domain-containing protein</fullName>
    </recommendedName>
</protein>
<dbReference type="InterPro" id="IPR036383">
    <property type="entry name" value="TSP1_rpt_sf"/>
</dbReference>
<evidence type="ECO:0000256" key="3">
    <source>
        <dbReference type="SAM" id="MobiDB-lite"/>
    </source>
</evidence>
<evidence type="ECO:0000256" key="2">
    <source>
        <dbReference type="ARBA" id="ARBA00023157"/>
    </source>
</evidence>
<reference evidence="5" key="1">
    <citation type="journal article" date="2019" name="bioRxiv">
        <title>The Genome of the Zebra Mussel, Dreissena polymorpha: A Resource for Invasive Species Research.</title>
        <authorList>
            <person name="McCartney M.A."/>
            <person name="Auch B."/>
            <person name="Kono T."/>
            <person name="Mallez S."/>
            <person name="Zhang Y."/>
            <person name="Obille A."/>
            <person name="Becker A."/>
            <person name="Abrahante J.E."/>
            <person name="Garbe J."/>
            <person name="Badalamenti J.P."/>
            <person name="Herman A."/>
            <person name="Mangelson H."/>
            <person name="Liachko I."/>
            <person name="Sullivan S."/>
            <person name="Sone E.D."/>
            <person name="Koren S."/>
            <person name="Silverstein K.A.T."/>
            <person name="Beckman K.B."/>
            <person name="Gohl D.M."/>
        </authorList>
    </citation>
    <scope>NUCLEOTIDE SEQUENCE</scope>
    <source>
        <strain evidence="5">Duluth1</strain>
        <tissue evidence="5">Whole animal</tissue>
    </source>
</reference>
<keyword evidence="6" id="KW-1185">Reference proteome</keyword>
<dbReference type="Gene3D" id="2.60.120.40">
    <property type="match status" value="1"/>
</dbReference>
<feature type="compositionally biased region" description="Polar residues" evidence="3">
    <location>
        <begin position="116"/>
        <end position="132"/>
    </location>
</feature>
<evidence type="ECO:0000259" key="4">
    <source>
        <dbReference type="PROSITE" id="PS50871"/>
    </source>
</evidence>
<sequence>MERLTVSLFVILSFYTGAYYCFAFHCANCTNATNYTLCFEELVRCRPGTQYCKFEWKIVDNQTLYTLGCADHQECQVTTKLPAETTLSAVTTTTMTTTTTNETRTTLNTTDALTTQDPANTTIAPDTTKSQLSTTSTNDVTTTQSLTKSTAYTTRESSNAGPTAVTASTHIHTPDPSKTISTIVPTHRPNFLRTPLQFSTIASAGIIGKRYSPHIMSDDLEDLILDAADHCLECCQGSMCNLETLACVPGLCYDKLGKKACATAKESFNVCSNITFAKDTCKETCELCDLVDGIWAPWSEWTDCSVSCGNGTHSRTRNCTDPAPANKGENCTGDPTEEMACERQACPMDGNWGTWNGWSECSKTCGVGLRFKDRTCSHPAPDQDGLFCQGEPRDYEVCKNDTCEDGHWDLWSDWSECSTTCGLGQRSRHRNCSGTEPEVFKTICFGDAREKDLCNLTDCEDGLWREWSDWSSCSSTCGMGLKTRSRDCGGQLGHSCPGPNTESNLCRTSQCEDDMSAFATTGVPVSGDRNGTLKFTLVLTNVGHDYDNETGVFTCRITGLYQFFVSIEKQINVSQAYCRLMVNNSATILIAARSAFIHSDGYQQASNSMVLDLKKGDEVYLGYCSDPSSMTKEGVFSGSLLSMH</sequence>
<dbReference type="InterPro" id="IPR000884">
    <property type="entry name" value="TSP1_rpt"/>
</dbReference>
<accession>A0A9D4DNE1</accession>
<evidence type="ECO:0000313" key="5">
    <source>
        <dbReference type="EMBL" id="KAH3751891.1"/>
    </source>
</evidence>
<feature type="compositionally biased region" description="Polar residues" evidence="3">
    <location>
        <begin position="148"/>
        <end position="183"/>
    </location>
</feature>
<dbReference type="Pfam" id="PF00386">
    <property type="entry name" value="C1q"/>
    <property type="match status" value="1"/>
</dbReference>
<dbReference type="FunFam" id="2.20.100.10:FF:000007">
    <property type="entry name" value="Thrombospondin 1"/>
    <property type="match status" value="1"/>
</dbReference>
<keyword evidence="2" id="KW-1015">Disulfide bond</keyword>
<dbReference type="Proteomes" id="UP000828390">
    <property type="component" value="Unassembled WGS sequence"/>
</dbReference>
<dbReference type="InterPro" id="IPR052065">
    <property type="entry name" value="Compl_asym_regulator"/>
</dbReference>
<proteinExistence type="predicted"/>
<dbReference type="PROSITE" id="PS50871">
    <property type="entry name" value="C1Q"/>
    <property type="match status" value="1"/>
</dbReference>
<evidence type="ECO:0000313" key="6">
    <source>
        <dbReference type="Proteomes" id="UP000828390"/>
    </source>
</evidence>
<dbReference type="Pfam" id="PF00090">
    <property type="entry name" value="TSP_1"/>
    <property type="match status" value="4"/>
</dbReference>
<gene>
    <name evidence="5" type="ORF">DPMN_186496</name>
</gene>
<name>A0A9D4DNE1_DREPO</name>
<dbReference type="SUPFAM" id="SSF49842">
    <property type="entry name" value="TNF-like"/>
    <property type="match status" value="1"/>
</dbReference>
<dbReference type="SUPFAM" id="SSF82895">
    <property type="entry name" value="TSP-1 type 1 repeat"/>
    <property type="match status" value="4"/>
</dbReference>
<organism evidence="5 6">
    <name type="scientific">Dreissena polymorpha</name>
    <name type="common">Zebra mussel</name>
    <name type="synonym">Mytilus polymorpha</name>
    <dbReference type="NCBI Taxonomy" id="45954"/>
    <lineage>
        <taxon>Eukaryota</taxon>
        <taxon>Metazoa</taxon>
        <taxon>Spiralia</taxon>
        <taxon>Lophotrochozoa</taxon>
        <taxon>Mollusca</taxon>
        <taxon>Bivalvia</taxon>
        <taxon>Autobranchia</taxon>
        <taxon>Heteroconchia</taxon>
        <taxon>Euheterodonta</taxon>
        <taxon>Imparidentia</taxon>
        <taxon>Neoheterodontei</taxon>
        <taxon>Myida</taxon>
        <taxon>Dreissenoidea</taxon>
        <taxon>Dreissenidae</taxon>
        <taxon>Dreissena</taxon>
    </lineage>
</organism>
<dbReference type="PRINTS" id="PR01705">
    <property type="entry name" value="TSP1REPEAT"/>
</dbReference>
<dbReference type="FunFam" id="2.20.100.10:FF:000001">
    <property type="entry name" value="semaphorin-5A isoform X1"/>
    <property type="match status" value="2"/>
</dbReference>